<reference evidence="2" key="1">
    <citation type="submission" date="2018-04" db="EMBL/GenBank/DDBJ databases">
        <title>Whole genome sequencing of Hypsizygus marmoreus.</title>
        <authorList>
            <person name="Choi I.-G."/>
            <person name="Min B."/>
            <person name="Kim J.-G."/>
            <person name="Kim S."/>
            <person name="Oh Y.-L."/>
            <person name="Kong W.-S."/>
            <person name="Park H."/>
            <person name="Jeong J."/>
            <person name="Song E.-S."/>
        </authorList>
    </citation>
    <scope>NUCLEOTIDE SEQUENCE [LARGE SCALE GENOMIC DNA]</scope>
    <source>
        <strain evidence="2">51987-8</strain>
    </source>
</reference>
<accession>A0A369K6X8</accession>
<comment type="caution">
    <text evidence="2">The sequence shown here is derived from an EMBL/GenBank/DDBJ whole genome shotgun (WGS) entry which is preliminary data.</text>
</comment>
<dbReference type="EMBL" id="LUEZ02000005">
    <property type="protein sequence ID" value="RDB30361.1"/>
    <property type="molecule type" value="Genomic_DNA"/>
</dbReference>
<evidence type="ECO:0000256" key="1">
    <source>
        <dbReference type="SAM" id="MobiDB-lite"/>
    </source>
</evidence>
<dbReference type="Proteomes" id="UP000076154">
    <property type="component" value="Unassembled WGS sequence"/>
</dbReference>
<proteinExistence type="predicted"/>
<organism evidence="2 3">
    <name type="scientific">Hypsizygus marmoreus</name>
    <name type="common">White beech mushroom</name>
    <name type="synonym">Agaricus marmoreus</name>
    <dbReference type="NCBI Taxonomy" id="39966"/>
    <lineage>
        <taxon>Eukaryota</taxon>
        <taxon>Fungi</taxon>
        <taxon>Dikarya</taxon>
        <taxon>Basidiomycota</taxon>
        <taxon>Agaricomycotina</taxon>
        <taxon>Agaricomycetes</taxon>
        <taxon>Agaricomycetidae</taxon>
        <taxon>Agaricales</taxon>
        <taxon>Tricholomatineae</taxon>
        <taxon>Lyophyllaceae</taxon>
        <taxon>Hypsizygus</taxon>
    </lineage>
</organism>
<name>A0A369K6X8_HYPMA</name>
<feature type="compositionally biased region" description="Polar residues" evidence="1">
    <location>
        <begin position="13"/>
        <end position="25"/>
    </location>
</feature>
<keyword evidence="3" id="KW-1185">Reference proteome</keyword>
<sequence>MSSLPMLDLSRPLSASPQEHTTGCTPVNGFGMTQALSWISCSCRGGHAPAVSVSNIGVFLRNERAICNRTTALMPHPLPQHPS</sequence>
<feature type="region of interest" description="Disordered" evidence="1">
    <location>
        <begin position="1"/>
        <end position="26"/>
    </location>
</feature>
<dbReference type="InParanoid" id="A0A369K6X8"/>
<dbReference type="AlphaFoldDB" id="A0A369K6X8"/>
<protein>
    <submittedName>
        <fullName evidence="2">Uncharacterized protein</fullName>
    </submittedName>
</protein>
<gene>
    <name evidence="2" type="ORF">Hypma_007036</name>
</gene>
<evidence type="ECO:0000313" key="3">
    <source>
        <dbReference type="Proteomes" id="UP000076154"/>
    </source>
</evidence>
<evidence type="ECO:0000313" key="2">
    <source>
        <dbReference type="EMBL" id="RDB30361.1"/>
    </source>
</evidence>